<dbReference type="GO" id="GO:0004674">
    <property type="term" value="F:protein serine/threonine kinase activity"/>
    <property type="evidence" value="ECO:0007669"/>
    <property type="project" value="TreeGrafter"/>
</dbReference>
<reference evidence="2" key="2">
    <citation type="journal article" date="2023" name="Proc. Natl. Acad. Sci. U.S.A.">
        <title>A global phylogenomic analysis of the shiitake genus Lentinula.</title>
        <authorList>
            <person name="Sierra-Patev S."/>
            <person name="Min B."/>
            <person name="Naranjo-Ortiz M."/>
            <person name="Looney B."/>
            <person name="Konkel Z."/>
            <person name="Slot J.C."/>
            <person name="Sakamoto Y."/>
            <person name="Steenwyk J.L."/>
            <person name="Rokas A."/>
            <person name="Carro J."/>
            <person name="Camarero S."/>
            <person name="Ferreira P."/>
            <person name="Molpeceres G."/>
            <person name="Ruiz-Duenas F.J."/>
            <person name="Serrano A."/>
            <person name="Henrissat B."/>
            <person name="Drula E."/>
            <person name="Hughes K.W."/>
            <person name="Mata J.L."/>
            <person name="Ishikawa N.K."/>
            <person name="Vargas-Isla R."/>
            <person name="Ushijima S."/>
            <person name="Smith C.A."/>
            <person name="Donoghue J."/>
            <person name="Ahrendt S."/>
            <person name="Andreopoulos W."/>
            <person name="He G."/>
            <person name="LaButti K."/>
            <person name="Lipzen A."/>
            <person name="Ng V."/>
            <person name="Riley R."/>
            <person name="Sandor L."/>
            <person name="Barry K."/>
            <person name="Martinez A.T."/>
            <person name="Xiao Y."/>
            <person name="Gibbons J.G."/>
            <person name="Terashima K."/>
            <person name="Grigoriev I.V."/>
            <person name="Hibbett D."/>
        </authorList>
    </citation>
    <scope>NUCLEOTIDE SEQUENCE</scope>
    <source>
        <strain evidence="2">Sp2 HRB7682 ss15</strain>
    </source>
</reference>
<evidence type="ECO:0000313" key="2">
    <source>
        <dbReference type="EMBL" id="KAJ4493534.1"/>
    </source>
</evidence>
<keyword evidence="2" id="KW-0808">Transferase</keyword>
<organism evidence="2 3">
    <name type="scientific">Lentinula lateritia</name>
    <dbReference type="NCBI Taxonomy" id="40482"/>
    <lineage>
        <taxon>Eukaryota</taxon>
        <taxon>Fungi</taxon>
        <taxon>Dikarya</taxon>
        <taxon>Basidiomycota</taxon>
        <taxon>Agaricomycotina</taxon>
        <taxon>Agaricomycetes</taxon>
        <taxon>Agaricomycetidae</taxon>
        <taxon>Agaricales</taxon>
        <taxon>Marasmiineae</taxon>
        <taxon>Omphalotaceae</taxon>
        <taxon>Lentinula</taxon>
    </lineage>
</organism>
<dbReference type="Gene3D" id="1.10.510.10">
    <property type="entry name" value="Transferase(Phosphotransferase) domain 1"/>
    <property type="match status" value="1"/>
</dbReference>
<evidence type="ECO:0000259" key="1">
    <source>
        <dbReference type="PROSITE" id="PS50011"/>
    </source>
</evidence>
<protein>
    <submittedName>
        <fullName evidence="2">Kinase-like domain-containing protein</fullName>
    </submittedName>
</protein>
<dbReference type="GO" id="GO:0005524">
    <property type="term" value="F:ATP binding"/>
    <property type="evidence" value="ECO:0007669"/>
    <property type="project" value="InterPro"/>
</dbReference>
<dbReference type="InterPro" id="IPR051681">
    <property type="entry name" value="Ser/Thr_Kinases-Pseudokinases"/>
</dbReference>
<dbReference type="InterPro" id="IPR001245">
    <property type="entry name" value="Ser-Thr/Tyr_kinase_cat_dom"/>
</dbReference>
<evidence type="ECO:0000313" key="3">
    <source>
        <dbReference type="Proteomes" id="UP001150238"/>
    </source>
</evidence>
<dbReference type="PROSITE" id="PS50011">
    <property type="entry name" value="PROTEIN_KINASE_DOM"/>
    <property type="match status" value="1"/>
</dbReference>
<comment type="caution">
    <text evidence="2">The sequence shown here is derived from an EMBL/GenBank/DDBJ whole genome shotgun (WGS) entry which is preliminary data.</text>
</comment>
<keyword evidence="2" id="KW-0418">Kinase</keyword>
<accession>A0A9W9E0I2</accession>
<dbReference type="EMBL" id="JANVFS010000003">
    <property type="protein sequence ID" value="KAJ4493534.1"/>
    <property type="molecule type" value="Genomic_DNA"/>
</dbReference>
<dbReference type="InterPro" id="IPR011009">
    <property type="entry name" value="Kinase-like_dom_sf"/>
</dbReference>
<proteinExistence type="predicted"/>
<reference evidence="2" key="1">
    <citation type="submission" date="2022-08" db="EMBL/GenBank/DDBJ databases">
        <authorList>
            <consortium name="DOE Joint Genome Institute"/>
            <person name="Min B."/>
            <person name="Riley R."/>
            <person name="Sierra-Patev S."/>
            <person name="Naranjo-Ortiz M."/>
            <person name="Looney B."/>
            <person name="Konkel Z."/>
            <person name="Slot J.C."/>
            <person name="Sakamoto Y."/>
            <person name="Steenwyk J.L."/>
            <person name="Rokas A."/>
            <person name="Carro J."/>
            <person name="Camarero S."/>
            <person name="Ferreira P."/>
            <person name="Molpeceres G."/>
            <person name="Ruiz-Duenas F.J."/>
            <person name="Serrano A."/>
            <person name="Henrissat B."/>
            <person name="Drula E."/>
            <person name="Hughes K.W."/>
            <person name="Mata J.L."/>
            <person name="Ishikawa N.K."/>
            <person name="Vargas-Isla R."/>
            <person name="Ushijima S."/>
            <person name="Smith C.A."/>
            <person name="Ahrendt S."/>
            <person name="Andreopoulos W."/>
            <person name="He G."/>
            <person name="Labutti K."/>
            <person name="Lipzen A."/>
            <person name="Ng V."/>
            <person name="Sandor L."/>
            <person name="Barry K."/>
            <person name="Martinez A.T."/>
            <person name="Xiao Y."/>
            <person name="Gibbons J.G."/>
            <person name="Terashima K."/>
            <person name="Hibbett D.S."/>
            <person name="Grigoriev I.V."/>
        </authorList>
    </citation>
    <scope>NUCLEOTIDE SEQUENCE</scope>
    <source>
        <strain evidence="2">Sp2 HRB7682 ss15</strain>
    </source>
</reference>
<dbReference type="PANTHER" id="PTHR44329">
    <property type="entry name" value="SERINE/THREONINE-PROTEIN KINASE TNNI3K-RELATED"/>
    <property type="match status" value="1"/>
</dbReference>
<dbReference type="InterPro" id="IPR000719">
    <property type="entry name" value="Prot_kinase_dom"/>
</dbReference>
<feature type="domain" description="Protein kinase" evidence="1">
    <location>
        <begin position="237"/>
        <end position="537"/>
    </location>
</feature>
<dbReference type="Pfam" id="PF07714">
    <property type="entry name" value="PK_Tyr_Ser-Thr"/>
    <property type="match status" value="2"/>
</dbReference>
<dbReference type="SUPFAM" id="SSF56112">
    <property type="entry name" value="Protein kinase-like (PK-like)"/>
    <property type="match status" value="1"/>
</dbReference>
<gene>
    <name evidence="2" type="ORF">C8J55DRAFT_554974</name>
</gene>
<dbReference type="Proteomes" id="UP001150238">
    <property type="component" value="Unassembled WGS sequence"/>
</dbReference>
<name>A0A9W9E0I2_9AGAR</name>
<sequence>MLYLKIASEPTYQVTRATHWLDWVPTRVCPTDHSPELLMSRHLLESSMKFLSKMNTLCSQGSDIIAPLSEMVYHWVLTRHSERLLEYCPHLMQHLITFIQDCSSIRSISVQGNSIFIFASTISGNQIWSISKTDASLDLIYDTAQLRALVLSEVADPWKWLWELGVNWVEHVMDLLQEELNATRQLPRLSTGYQIIDFRREENFTSQYRRKCLKALRYLAKTFCVLPNSFSVNDVIRIGTHAVSGGGFADIWLGRLNNMNVCLKVLRIFTSNGKVSQQVLKVFENSSAQMMQVHRIMQEFCEEALVWKQLDHPNVLPFIGVNEILFSPSYCFISPWMKNGNIMTYLENHPEQNRLPWISQVADGLQYLHGLDPPIIHGDIRGVSNSQFQRDILFVKLTICAKANILIMDDFNCCLADFGLALVTESPSLHEKSLNLRGSVRWMSPEILDPKLFHLIQPKSRDIYAFGCTVVEILSGKVPFQDIKYDVAVISQVLRGCRPEIPASLAQMSGDLPELVSSCWDPMPSRRPTADDISTFLSFYIPKEDHGISGDFCAWLISSLISNTI</sequence>
<dbReference type="AlphaFoldDB" id="A0A9W9E0I2"/>